<dbReference type="EMBL" id="JAYKXP010000096">
    <property type="protein sequence ID" value="KAK7027396.1"/>
    <property type="molecule type" value="Genomic_DNA"/>
</dbReference>
<comment type="caution">
    <text evidence="2">The sequence shown here is derived from an EMBL/GenBank/DDBJ whole genome shotgun (WGS) entry which is preliminary data.</text>
</comment>
<protein>
    <submittedName>
        <fullName evidence="2">Uncharacterized protein</fullName>
    </submittedName>
</protein>
<sequence length="70" mass="7403">MSTSVPANTANLSSTAPETDASSGSSVWLTMGDVADFERISEVLATLLPRQFDAVKDLIAKINSCKSRSL</sequence>
<gene>
    <name evidence="2" type="ORF">VNI00_015232</name>
</gene>
<reference evidence="2 3" key="1">
    <citation type="submission" date="2024-01" db="EMBL/GenBank/DDBJ databases">
        <title>A draft genome for a cacao thread blight-causing isolate of Paramarasmius palmivorus.</title>
        <authorList>
            <person name="Baruah I.K."/>
            <person name="Bukari Y."/>
            <person name="Amoako-Attah I."/>
            <person name="Meinhardt L.W."/>
            <person name="Bailey B.A."/>
            <person name="Cohen S.P."/>
        </authorList>
    </citation>
    <scope>NUCLEOTIDE SEQUENCE [LARGE SCALE GENOMIC DNA]</scope>
    <source>
        <strain evidence="2 3">GH-12</strain>
    </source>
</reference>
<name>A0AAW0BMA8_9AGAR</name>
<dbReference type="AlphaFoldDB" id="A0AAW0BMA8"/>
<evidence type="ECO:0000313" key="3">
    <source>
        <dbReference type="Proteomes" id="UP001383192"/>
    </source>
</evidence>
<feature type="region of interest" description="Disordered" evidence="1">
    <location>
        <begin position="1"/>
        <end position="26"/>
    </location>
</feature>
<dbReference type="Proteomes" id="UP001383192">
    <property type="component" value="Unassembled WGS sequence"/>
</dbReference>
<organism evidence="2 3">
    <name type="scientific">Paramarasmius palmivorus</name>
    <dbReference type="NCBI Taxonomy" id="297713"/>
    <lineage>
        <taxon>Eukaryota</taxon>
        <taxon>Fungi</taxon>
        <taxon>Dikarya</taxon>
        <taxon>Basidiomycota</taxon>
        <taxon>Agaricomycotina</taxon>
        <taxon>Agaricomycetes</taxon>
        <taxon>Agaricomycetidae</taxon>
        <taxon>Agaricales</taxon>
        <taxon>Marasmiineae</taxon>
        <taxon>Marasmiaceae</taxon>
        <taxon>Paramarasmius</taxon>
    </lineage>
</organism>
<keyword evidence="3" id="KW-1185">Reference proteome</keyword>
<proteinExistence type="predicted"/>
<evidence type="ECO:0000256" key="1">
    <source>
        <dbReference type="SAM" id="MobiDB-lite"/>
    </source>
</evidence>
<evidence type="ECO:0000313" key="2">
    <source>
        <dbReference type="EMBL" id="KAK7027396.1"/>
    </source>
</evidence>
<accession>A0AAW0BMA8</accession>